<dbReference type="Gene3D" id="3.40.50.300">
    <property type="entry name" value="P-loop containing nucleotide triphosphate hydrolases"/>
    <property type="match status" value="2"/>
</dbReference>
<comment type="caution">
    <text evidence="2">The sequence shown here is derived from an EMBL/GenBank/DDBJ whole genome shotgun (WGS) entry which is preliminary data.</text>
</comment>
<keyword evidence="2" id="KW-0347">Helicase</keyword>
<protein>
    <submittedName>
        <fullName evidence="2">DEAD/DEAH box helicase</fullName>
    </submittedName>
</protein>
<sequence>MTTSKPIPAVSFQTARTGASTKSNEMGMRPMQERAYAKRGEQYLLIKSPPASGKSRALMFIALDKLHNQGLRQAIIVVPEKSIGGSFMDEPLSTFGFWSDWVVKPQWNLCNAPGVDEERVDPSKIKAVGQFLASGDKVLVCTHATFRFAVEQLGVEAFDNRLIAVDEFHHVSASEDNRLGSHLAEFIRRDKAHIVAMTGSYFRGDAVPVLTPEDENKFEPVTYTYYEQLNGYEHLKALNIGYFFYTGRYLTAIEAVLDPSKKTIVHIPSVNSRESTKDKIKEVNEIMDYLGEWQFADPQTGFHHVKMPDGRVVKIADLVDDSDGSKRSTVLNALKDPAHKNDRDHVDIIIALGMAKEGFDWIWCEHALTVGYRSSLTEIIQIIGRATRDAPGKESATFTNLIAEPDASEAAVVGAINDTLKAIAASLLMEQVLAPRFTFTPKDTGPIEDFDYGPGGYREGETNVGVREATGQLHFEIKGLVEPKSDEAQRICKEDLNEVITQFVQDKNNLEQGMFNEETVPQELTQLKMGKIVRDRYPELSGEDQESVRQHAIAALNLTQKAKEIASGLDVGKGDDEKVNTALIDGVRKFAMDVRDLDIDLIDSINPFEAAYAVLAKSMNEAVLKQVQSVISAKKVKILPEEARDLAERALRFKKERGRLPEITSQDAWEKRMAEGVAAFARYRAQASNG</sequence>
<dbReference type="InterPro" id="IPR014001">
    <property type="entry name" value="Helicase_ATP-bd"/>
</dbReference>
<dbReference type="AlphaFoldDB" id="A0A6I4SJD6"/>
<evidence type="ECO:0000259" key="1">
    <source>
        <dbReference type="PROSITE" id="PS51192"/>
    </source>
</evidence>
<reference evidence="2 3" key="1">
    <citation type="submission" date="2019-12" db="EMBL/GenBank/DDBJ databases">
        <title>Genomic-based taxomic classification of the family Erythrobacteraceae.</title>
        <authorList>
            <person name="Xu L."/>
        </authorList>
    </citation>
    <scope>NUCLEOTIDE SEQUENCE [LARGE SCALE GENOMIC DNA]</scope>
    <source>
        <strain evidence="2 3">JCM 17802</strain>
    </source>
</reference>
<evidence type="ECO:0000313" key="2">
    <source>
        <dbReference type="EMBL" id="MXO55785.1"/>
    </source>
</evidence>
<dbReference type="GO" id="GO:0004386">
    <property type="term" value="F:helicase activity"/>
    <property type="evidence" value="ECO:0007669"/>
    <property type="project" value="UniProtKB-KW"/>
</dbReference>
<dbReference type="InterPro" id="IPR011545">
    <property type="entry name" value="DEAD/DEAH_box_helicase_dom"/>
</dbReference>
<dbReference type="EMBL" id="WTYS01000001">
    <property type="protein sequence ID" value="MXO55785.1"/>
    <property type="molecule type" value="Genomic_DNA"/>
</dbReference>
<dbReference type="InterPro" id="IPR027417">
    <property type="entry name" value="P-loop_NTPase"/>
</dbReference>
<dbReference type="OrthoDB" id="9803860at2"/>
<dbReference type="PROSITE" id="PS51192">
    <property type="entry name" value="HELICASE_ATP_BIND_1"/>
    <property type="match status" value="1"/>
</dbReference>
<accession>A0A6I4SJD6</accession>
<gene>
    <name evidence="2" type="ORF">GRI36_02710</name>
</gene>
<dbReference type="GO" id="GO:0005524">
    <property type="term" value="F:ATP binding"/>
    <property type="evidence" value="ECO:0007669"/>
    <property type="project" value="InterPro"/>
</dbReference>
<keyword evidence="2" id="KW-0378">Hydrolase</keyword>
<proteinExistence type="predicted"/>
<feature type="domain" description="Helicase ATP-binding" evidence="1">
    <location>
        <begin position="35"/>
        <end position="219"/>
    </location>
</feature>
<dbReference type="GO" id="GO:0003676">
    <property type="term" value="F:nucleic acid binding"/>
    <property type="evidence" value="ECO:0007669"/>
    <property type="project" value="InterPro"/>
</dbReference>
<keyword evidence="3" id="KW-1185">Reference proteome</keyword>
<dbReference type="Proteomes" id="UP000468943">
    <property type="component" value="Unassembled WGS sequence"/>
</dbReference>
<dbReference type="SMART" id="SM00487">
    <property type="entry name" value="DEXDc"/>
    <property type="match status" value="1"/>
</dbReference>
<name>A0A6I4SJD6_9SPHN</name>
<organism evidence="2 3">
    <name type="scientific">Pontixanthobacter gangjinensis</name>
    <dbReference type="NCBI Taxonomy" id="1028742"/>
    <lineage>
        <taxon>Bacteria</taxon>
        <taxon>Pseudomonadati</taxon>
        <taxon>Pseudomonadota</taxon>
        <taxon>Alphaproteobacteria</taxon>
        <taxon>Sphingomonadales</taxon>
        <taxon>Erythrobacteraceae</taxon>
        <taxon>Pontixanthobacter</taxon>
    </lineage>
</organism>
<dbReference type="RefSeq" id="WP_160597068.1">
    <property type="nucleotide sequence ID" value="NZ_WTYS01000001.1"/>
</dbReference>
<dbReference type="Pfam" id="PF00270">
    <property type="entry name" value="DEAD"/>
    <property type="match status" value="1"/>
</dbReference>
<keyword evidence="2" id="KW-0067">ATP-binding</keyword>
<dbReference type="SUPFAM" id="SSF52540">
    <property type="entry name" value="P-loop containing nucleoside triphosphate hydrolases"/>
    <property type="match status" value="1"/>
</dbReference>
<evidence type="ECO:0000313" key="3">
    <source>
        <dbReference type="Proteomes" id="UP000468943"/>
    </source>
</evidence>
<keyword evidence="2" id="KW-0547">Nucleotide-binding</keyword>